<dbReference type="Gene3D" id="2.40.30.170">
    <property type="match status" value="1"/>
</dbReference>
<dbReference type="Gene3D" id="1.10.287.470">
    <property type="entry name" value="Helix hairpin bin"/>
    <property type="match status" value="1"/>
</dbReference>
<reference evidence="5 6" key="1">
    <citation type="submission" date="2016-06" db="EMBL/GenBank/DDBJ databases">
        <authorList>
            <person name="Kjaerup R.B."/>
            <person name="Dalgaard T.S."/>
            <person name="Juul-Madsen H.R."/>
        </authorList>
    </citation>
    <scope>NUCLEOTIDE SEQUENCE [LARGE SCALE GENOMIC DNA]</scope>
    <source>
        <strain evidence="5 6">GCSL-Mp3</strain>
    </source>
</reference>
<dbReference type="PANTHER" id="PTHR30469">
    <property type="entry name" value="MULTIDRUG RESISTANCE PROTEIN MDTA"/>
    <property type="match status" value="1"/>
</dbReference>
<accession>A0A1B8HP06</accession>
<dbReference type="EMBL" id="LZEX01000001">
    <property type="protein sequence ID" value="OBU11209.1"/>
    <property type="molecule type" value="Genomic_DNA"/>
</dbReference>
<dbReference type="Pfam" id="PF25989">
    <property type="entry name" value="YknX_C"/>
    <property type="match status" value="1"/>
</dbReference>
<gene>
    <name evidence="5" type="ORF">AYY17_00135</name>
</gene>
<keyword evidence="3" id="KW-0732">Signal</keyword>
<feature type="signal peptide" evidence="3">
    <location>
        <begin position="1"/>
        <end position="22"/>
    </location>
</feature>
<organism evidence="5 6">
    <name type="scientific">Morganella psychrotolerans</name>
    <dbReference type="NCBI Taxonomy" id="368603"/>
    <lineage>
        <taxon>Bacteria</taxon>
        <taxon>Pseudomonadati</taxon>
        <taxon>Pseudomonadota</taxon>
        <taxon>Gammaproteobacteria</taxon>
        <taxon>Enterobacterales</taxon>
        <taxon>Morganellaceae</taxon>
        <taxon>Morganella</taxon>
    </lineage>
</organism>
<keyword evidence="2" id="KW-0175">Coiled coil</keyword>
<protein>
    <submittedName>
        <fullName evidence="5">Efflux transporter periplasmic adaptor subunit</fullName>
    </submittedName>
</protein>
<sequence length="365" mass="39795">MKTRLLMTVTLILFAASFSSGAETARVSVTHPQITRTADEMVLPGTFVARNEIAVGSPLQQQMVTDVFAEEGQWVEKNQLLATLESPQQSASVRQLQAETEKAAADIRRESTLAQQSQRDLARLTPLARSGVISASEFEKAKSDAQALKAQTDAARAELRQLQAQLAREKSQEDKSKIFAPAAGVISERHAVKGMLSDNALLFKIIENNEIEFEASVYAADLAQMRPGHEVILKTGQQTALRGKIRYLPAKLSSLTQSGGVRTTIIDIPENMSAYPGQTGVMIYTKTPQSRQTLPYSAIRTGQNGERSVFIVNNNKALQHPVQTGRTENGFIEILSPLAEDADVVINAQAFLTNGDTVTPVKAYE</sequence>
<comment type="caution">
    <text evidence="5">The sequence shown here is derived from an EMBL/GenBank/DDBJ whole genome shotgun (WGS) entry which is preliminary data.</text>
</comment>
<feature type="coiled-coil region" evidence="2">
    <location>
        <begin position="138"/>
        <end position="172"/>
    </location>
</feature>
<proteinExistence type="inferred from homology"/>
<name>A0A1B8HP06_9GAMM</name>
<dbReference type="RefSeq" id="WP_067420301.1">
    <property type="nucleotide sequence ID" value="NZ_LZEX01000001.1"/>
</dbReference>
<feature type="chain" id="PRO_5008609901" evidence="3">
    <location>
        <begin position="23"/>
        <end position="365"/>
    </location>
</feature>
<dbReference type="Gene3D" id="2.40.50.100">
    <property type="match status" value="1"/>
</dbReference>
<evidence type="ECO:0000256" key="2">
    <source>
        <dbReference type="SAM" id="Coils"/>
    </source>
</evidence>
<dbReference type="AlphaFoldDB" id="A0A1B8HP06"/>
<dbReference type="STRING" id="368603.AYY16_04000"/>
<evidence type="ECO:0000313" key="5">
    <source>
        <dbReference type="EMBL" id="OBU11209.1"/>
    </source>
</evidence>
<evidence type="ECO:0000313" key="6">
    <source>
        <dbReference type="Proteomes" id="UP000092247"/>
    </source>
</evidence>
<evidence type="ECO:0000259" key="4">
    <source>
        <dbReference type="Pfam" id="PF25989"/>
    </source>
</evidence>
<dbReference type="InterPro" id="IPR006143">
    <property type="entry name" value="RND_pump_MFP"/>
</dbReference>
<dbReference type="Gene3D" id="2.40.420.20">
    <property type="match status" value="1"/>
</dbReference>
<dbReference type="NCBIfam" id="TIGR01730">
    <property type="entry name" value="RND_mfp"/>
    <property type="match status" value="1"/>
</dbReference>
<evidence type="ECO:0000256" key="3">
    <source>
        <dbReference type="SAM" id="SignalP"/>
    </source>
</evidence>
<dbReference type="PANTHER" id="PTHR30469:SF15">
    <property type="entry name" value="HLYD FAMILY OF SECRETION PROTEINS"/>
    <property type="match status" value="1"/>
</dbReference>
<feature type="domain" description="YknX-like C-terminal permuted SH3-like" evidence="4">
    <location>
        <begin position="292"/>
        <end position="359"/>
    </location>
</feature>
<dbReference type="GO" id="GO:1990281">
    <property type="term" value="C:efflux pump complex"/>
    <property type="evidence" value="ECO:0007669"/>
    <property type="project" value="TreeGrafter"/>
</dbReference>
<comment type="similarity">
    <text evidence="1">Belongs to the membrane fusion protein (MFP) (TC 8.A.1) family.</text>
</comment>
<dbReference type="InterPro" id="IPR058637">
    <property type="entry name" value="YknX-like_C"/>
</dbReference>
<dbReference type="GO" id="GO:0015562">
    <property type="term" value="F:efflux transmembrane transporter activity"/>
    <property type="evidence" value="ECO:0007669"/>
    <property type="project" value="TreeGrafter"/>
</dbReference>
<evidence type="ECO:0000256" key="1">
    <source>
        <dbReference type="ARBA" id="ARBA00009477"/>
    </source>
</evidence>
<dbReference type="Proteomes" id="UP000092247">
    <property type="component" value="Unassembled WGS sequence"/>
</dbReference>
<dbReference type="SUPFAM" id="SSF111369">
    <property type="entry name" value="HlyD-like secretion proteins"/>
    <property type="match status" value="1"/>
</dbReference>